<feature type="transmembrane region" description="Helical" evidence="1">
    <location>
        <begin position="81"/>
        <end position="96"/>
    </location>
</feature>
<gene>
    <name evidence="2" type="ORF">KO481_37160</name>
</gene>
<accession>A0ABS6BA12</accession>
<keyword evidence="1" id="KW-0472">Membrane</keyword>
<dbReference type="RefSeq" id="WP_215923226.1">
    <property type="nucleotide sequence ID" value="NZ_JAHKNI010000019.1"/>
</dbReference>
<dbReference type="Proteomes" id="UP000733379">
    <property type="component" value="Unassembled WGS sequence"/>
</dbReference>
<proteinExistence type="predicted"/>
<feature type="transmembrane region" description="Helical" evidence="1">
    <location>
        <begin position="54"/>
        <end position="75"/>
    </location>
</feature>
<dbReference type="EMBL" id="JAHKNI010000019">
    <property type="protein sequence ID" value="MBU3067137.1"/>
    <property type="molecule type" value="Genomic_DNA"/>
</dbReference>
<sequence>MLWAIWSRGEIDHTSAEALGFGLFIVLSRLALLMAGIGLFTNGAVVVCLEGIRIVTPAAGLGAAFLREFVAFLALHRRTNIVLGIALTAPAVLAVFA</sequence>
<feature type="transmembrane region" description="Helical" evidence="1">
    <location>
        <begin position="20"/>
        <end position="47"/>
    </location>
</feature>
<keyword evidence="1" id="KW-1133">Transmembrane helix</keyword>
<keyword evidence="3" id="KW-1185">Reference proteome</keyword>
<protein>
    <submittedName>
        <fullName evidence="2">Uncharacterized protein</fullName>
    </submittedName>
</protein>
<name>A0ABS6BA12_9NOCA</name>
<evidence type="ECO:0000313" key="2">
    <source>
        <dbReference type="EMBL" id="MBU3067137.1"/>
    </source>
</evidence>
<comment type="caution">
    <text evidence="2">The sequence shown here is derived from an EMBL/GenBank/DDBJ whole genome shotgun (WGS) entry which is preliminary data.</text>
</comment>
<evidence type="ECO:0000313" key="3">
    <source>
        <dbReference type="Proteomes" id="UP000733379"/>
    </source>
</evidence>
<evidence type="ECO:0000256" key="1">
    <source>
        <dbReference type="SAM" id="Phobius"/>
    </source>
</evidence>
<organism evidence="2 3">
    <name type="scientific">Nocardia albiluteola</name>
    <dbReference type="NCBI Taxonomy" id="2842303"/>
    <lineage>
        <taxon>Bacteria</taxon>
        <taxon>Bacillati</taxon>
        <taxon>Actinomycetota</taxon>
        <taxon>Actinomycetes</taxon>
        <taxon>Mycobacteriales</taxon>
        <taxon>Nocardiaceae</taxon>
        <taxon>Nocardia</taxon>
    </lineage>
</organism>
<keyword evidence="1" id="KW-0812">Transmembrane</keyword>
<reference evidence="2 3" key="1">
    <citation type="submission" date="2021-06" db="EMBL/GenBank/DDBJ databases">
        <title>Actinomycetes sequencing.</title>
        <authorList>
            <person name="Shan Q."/>
        </authorList>
    </citation>
    <scope>NUCLEOTIDE SEQUENCE [LARGE SCALE GENOMIC DNA]</scope>
    <source>
        <strain evidence="2 3">NEAU-G5</strain>
    </source>
</reference>